<protein>
    <submittedName>
        <fullName evidence="1">Putative aldose 1-epimerase (Mutarotase)</fullName>
    </submittedName>
</protein>
<accession>A9HKJ4</accession>
<gene>
    <name evidence="1" type="ordered locus">GDI2105</name>
</gene>
<dbReference type="Proteomes" id="UP000001176">
    <property type="component" value="Chromosome"/>
</dbReference>
<dbReference type="AlphaFoldDB" id="A9HKJ4"/>
<organism evidence="1 2">
    <name type="scientific">Gluconacetobacter diazotrophicus (strain ATCC 49037 / DSM 5601 / CCUG 37298 / CIP 103539 / LMG 7603 / PAl5)</name>
    <dbReference type="NCBI Taxonomy" id="272568"/>
    <lineage>
        <taxon>Bacteria</taxon>
        <taxon>Pseudomonadati</taxon>
        <taxon>Pseudomonadota</taxon>
        <taxon>Alphaproteobacteria</taxon>
        <taxon>Acetobacterales</taxon>
        <taxon>Acetobacteraceae</taxon>
        <taxon>Gluconacetobacter</taxon>
    </lineage>
</organism>
<evidence type="ECO:0000313" key="2">
    <source>
        <dbReference type="Proteomes" id="UP000001176"/>
    </source>
</evidence>
<dbReference type="GO" id="GO:0016853">
    <property type="term" value="F:isomerase activity"/>
    <property type="evidence" value="ECO:0007669"/>
    <property type="project" value="InterPro"/>
</dbReference>
<dbReference type="InterPro" id="IPR011013">
    <property type="entry name" value="Gal_mutarotase_sf_dom"/>
</dbReference>
<keyword evidence="2" id="KW-1185">Reference proteome</keyword>
<dbReference type="HOGENOM" id="CLU_052486_0_0_5"/>
<dbReference type="InterPro" id="IPR008183">
    <property type="entry name" value="Aldose_1/G6P_1-epimerase"/>
</dbReference>
<dbReference type="KEGG" id="gdj:Gdia_0324"/>
<dbReference type="STRING" id="272568.GDI2105"/>
<dbReference type="EMBL" id="AM889285">
    <property type="protein sequence ID" value="CAP56048.1"/>
    <property type="molecule type" value="Genomic_DNA"/>
</dbReference>
<dbReference type="Pfam" id="PF01263">
    <property type="entry name" value="Aldose_epim"/>
    <property type="match status" value="1"/>
</dbReference>
<dbReference type="GO" id="GO:0005975">
    <property type="term" value="P:carbohydrate metabolic process"/>
    <property type="evidence" value="ECO:0007669"/>
    <property type="project" value="InterPro"/>
</dbReference>
<dbReference type="KEGG" id="gdi:GDI2105"/>
<dbReference type="eggNOG" id="COG2017">
    <property type="taxonomic scope" value="Bacteria"/>
</dbReference>
<dbReference type="OrthoDB" id="9796517at2"/>
<name>A9HKJ4_GLUDA</name>
<dbReference type="CDD" id="cd09021">
    <property type="entry name" value="Aldose_epim_Ec_YphB"/>
    <property type="match status" value="1"/>
</dbReference>
<dbReference type="Gene3D" id="2.70.98.10">
    <property type="match status" value="1"/>
</dbReference>
<dbReference type="SUPFAM" id="SSF74650">
    <property type="entry name" value="Galactose mutarotase-like"/>
    <property type="match status" value="1"/>
</dbReference>
<sequence>MIELTAGTGRLGLLPELGGAVAYWKSRDICVLHAVSDANLLAQRGRAVSGYPLVPFSNRVANGHFRFEGTEYRMKPNFGGESNTLHGNGWEHPWQLELLADDSATLVLDWHPPYEQVTGQVIGQWPFAYRAQLRFDLREDSLSIGMLIENTDLRSQPVGMGFHPYFPRRSGLQLGFAAETVWTNDEHHLPALRVPATGDWSFEHMHAVTTQDIDNCYAGWERAAFLRWPNEGLALTIEADDPFRHLVLFTPPDKPFIAVEPVTNMNDAFNHSGVIDRGVHVLAPGAKLEGHIRIALMAC</sequence>
<evidence type="ECO:0000313" key="1">
    <source>
        <dbReference type="EMBL" id="CAP56048.1"/>
    </source>
</evidence>
<dbReference type="InterPro" id="IPR014718">
    <property type="entry name" value="GH-type_carb-bd"/>
</dbReference>
<dbReference type="RefSeq" id="WP_012225860.1">
    <property type="nucleotide sequence ID" value="NC_010125.1"/>
</dbReference>
<reference evidence="1 2" key="1">
    <citation type="journal article" date="2009" name="BMC Genomics">
        <title>Complete genome sequence of the sugarcane nitrogen-fixing endophyte Gluconacetobacter diazotrophicus Pal5.</title>
        <authorList>
            <person name="Bertalan M."/>
            <person name="Albano R."/>
            <person name="Padua V."/>
            <person name="Rouws L."/>
            <person name="Rojas C."/>
            <person name="Hemerly A."/>
            <person name="Teixeira K."/>
            <person name="Schwab S."/>
            <person name="Araujo J."/>
            <person name="Oliveira A."/>
            <person name="Franca L."/>
            <person name="Magalhaes V."/>
            <person name="Alqueres S."/>
            <person name="Cardoso A."/>
            <person name="Almeida W."/>
            <person name="Loureiro M.M."/>
            <person name="Nogueira E."/>
            <person name="Cidade D."/>
            <person name="Oliveira D."/>
            <person name="Simao T."/>
            <person name="Macedo J."/>
            <person name="Valadao A."/>
            <person name="Dreschsel M."/>
            <person name="Freitas F."/>
            <person name="Vidal M."/>
            <person name="Guedes H."/>
            <person name="Rodrigues E."/>
            <person name="Meneses C."/>
            <person name="Brioso P."/>
            <person name="Pozzer L."/>
            <person name="Figueiredo D."/>
            <person name="Montano H."/>
            <person name="Junior J."/>
            <person name="Filho G."/>
            <person name="Flores V."/>
            <person name="Ferreira B."/>
            <person name="Branco A."/>
            <person name="Gonzalez P."/>
            <person name="Guillobel H."/>
            <person name="Lemos M."/>
            <person name="Seibel L."/>
            <person name="Macedo J."/>
            <person name="Alves-Ferreira M."/>
            <person name="Sachetto-Martins G."/>
            <person name="Coelho A."/>
            <person name="Santos E."/>
            <person name="Amaral G."/>
            <person name="Neves A."/>
            <person name="Pacheco A.B."/>
            <person name="Carvalho D."/>
            <person name="Lery L."/>
            <person name="Bisch P."/>
            <person name="Rossle S.C."/>
            <person name="Urmenyi T."/>
            <person name="Kruger W.V."/>
            <person name="Martins O."/>
            <person name="Baldani J.I."/>
            <person name="Ferreira P.C."/>
        </authorList>
    </citation>
    <scope>NUCLEOTIDE SEQUENCE [LARGE SCALE GENOMIC DNA]</scope>
    <source>
        <strain evidence="2">ATCC 49037 / DSM 5601 / CCUG 37298 / CIP 103539 / LMG 7603 / PAl5</strain>
    </source>
</reference>
<proteinExistence type="predicted"/>
<dbReference type="GO" id="GO:0030246">
    <property type="term" value="F:carbohydrate binding"/>
    <property type="evidence" value="ECO:0007669"/>
    <property type="project" value="InterPro"/>
</dbReference>